<evidence type="ECO:0000256" key="1">
    <source>
        <dbReference type="ARBA" id="ARBA00022801"/>
    </source>
</evidence>
<feature type="active site" description="Proton acceptor" evidence="2">
    <location>
        <position position="119"/>
    </location>
</feature>
<organism evidence="3 4">
    <name type="scientific">Alcanivorax nanhaiticus</name>
    <dbReference type="NCBI Taxonomy" id="1177154"/>
    <lineage>
        <taxon>Bacteria</taxon>
        <taxon>Pseudomonadati</taxon>
        <taxon>Pseudomonadota</taxon>
        <taxon>Gammaproteobacteria</taxon>
        <taxon>Oceanospirillales</taxon>
        <taxon>Alcanivoracaceae</taxon>
        <taxon>Alcanivorax</taxon>
    </lineage>
</organism>
<dbReference type="EMBL" id="ARXV01000003">
    <property type="protein sequence ID" value="KGD65727.1"/>
    <property type="molecule type" value="Genomic_DNA"/>
</dbReference>
<evidence type="ECO:0000313" key="3">
    <source>
        <dbReference type="EMBL" id="KGD65727.1"/>
    </source>
</evidence>
<keyword evidence="1 2" id="KW-0378">Hydrolase</keyword>
<feature type="active site" description="Proton donor" evidence="2">
    <location>
        <position position="34"/>
    </location>
</feature>
<accession>A0A095SMD9</accession>
<dbReference type="STRING" id="1177154.Y5S_00951"/>
<dbReference type="OrthoDB" id="7061261at2"/>
<dbReference type="AlphaFoldDB" id="A0A095SMD9"/>
<gene>
    <name evidence="3" type="ORF">Y5S_00951</name>
</gene>
<evidence type="ECO:0000313" key="4">
    <source>
        <dbReference type="Proteomes" id="UP000029444"/>
    </source>
</evidence>
<dbReference type="RefSeq" id="WP_035230943.1">
    <property type="nucleotide sequence ID" value="NZ_ARXV01000003.1"/>
</dbReference>
<feature type="short sequence motif" description="HXTX 1" evidence="2">
    <location>
        <begin position="34"/>
        <end position="37"/>
    </location>
</feature>
<reference evidence="3 4" key="1">
    <citation type="submission" date="2012-09" db="EMBL/GenBank/DDBJ databases">
        <title>Genome Sequence of alkane-degrading Bacterium Alcanivorax sp. 19-m-6.</title>
        <authorList>
            <person name="Lai Q."/>
            <person name="Shao Z."/>
        </authorList>
    </citation>
    <scope>NUCLEOTIDE SEQUENCE [LARGE SCALE GENOMIC DNA]</scope>
    <source>
        <strain evidence="3 4">19-m-6</strain>
    </source>
</reference>
<keyword evidence="4" id="KW-1185">Reference proteome</keyword>
<comment type="catalytic activity">
    <reaction evidence="2">
        <text>a 3'-end 2',3'-cyclophospho-ribonucleotide-RNA + H2O = a 3'-end 2'-phospho-ribonucleotide-RNA + H(+)</text>
        <dbReference type="Rhea" id="RHEA:11828"/>
        <dbReference type="Rhea" id="RHEA-COMP:10464"/>
        <dbReference type="Rhea" id="RHEA-COMP:17353"/>
        <dbReference type="ChEBI" id="CHEBI:15377"/>
        <dbReference type="ChEBI" id="CHEBI:15378"/>
        <dbReference type="ChEBI" id="CHEBI:83064"/>
        <dbReference type="ChEBI" id="CHEBI:173113"/>
        <dbReference type="EC" id="3.1.4.58"/>
    </reaction>
</comment>
<comment type="caution">
    <text evidence="3">The sequence shown here is derived from an EMBL/GenBank/DDBJ whole genome shotgun (WGS) entry which is preliminary data.</text>
</comment>
<dbReference type="PANTHER" id="PTHR35561">
    <property type="entry name" value="RNA 2',3'-CYCLIC PHOSPHODIESTERASE"/>
    <property type="match status" value="1"/>
</dbReference>
<dbReference type="eggNOG" id="COG1514">
    <property type="taxonomic scope" value="Bacteria"/>
</dbReference>
<dbReference type="PATRIC" id="fig|1177154.3.peg.961"/>
<proteinExistence type="inferred from homology"/>
<dbReference type="GO" id="GO:0004113">
    <property type="term" value="F:2',3'-cyclic-nucleotide 3'-phosphodiesterase activity"/>
    <property type="evidence" value="ECO:0007669"/>
    <property type="project" value="InterPro"/>
</dbReference>
<dbReference type="SUPFAM" id="SSF55144">
    <property type="entry name" value="LigT-like"/>
    <property type="match status" value="1"/>
</dbReference>
<dbReference type="Gene3D" id="3.90.1140.10">
    <property type="entry name" value="Cyclic phosphodiesterase"/>
    <property type="match status" value="1"/>
</dbReference>
<feature type="short sequence motif" description="HXTX 2" evidence="2">
    <location>
        <begin position="119"/>
        <end position="122"/>
    </location>
</feature>
<dbReference type="Pfam" id="PF13563">
    <property type="entry name" value="2_5_RNA_ligase2"/>
    <property type="match status" value="1"/>
</dbReference>
<name>A0A095SMD9_9GAMM</name>
<dbReference type="PANTHER" id="PTHR35561:SF1">
    <property type="entry name" value="RNA 2',3'-CYCLIC PHOSPHODIESTERASE"/>
    <property type="match status" value="1"/>
</dbReference>
<dbReference type="InterPro" id="IPR004175">
    <property type="entry name" value="RNA_CPDase"/>
</dbReference>
<comment type="similarity">
    <text evidence="2">Belongs to the 2H phosphoesterase superfamily. ThpR family.</text>
</comment>
<dbReference type="HAMAP" id="MF_01940">
    <property type="entry name" value="RNA_CPDase"/>
    <property type="match status" value="1"/>
</dbReference>
<dbReference type="NCBIfam" id="TIGR02258">
    <property type="entry name" value="2_5_ligase"/>
    <property type="match status" value="1"/>
</dbReference>
<dbReference type="EC" id="3.1.4.58" evidence="2"/>
<dbReference type="Proteomes" id="UP000029444">
    <property type="component" value="Unassembled WGS sequence"/>
</dbReference>
<comment type="function">
    <text evidence="2">Hydrolyzes RNA 2',3'-cyclic phosphodiester to an RNA 2'-phosphomonoester.</text>
</comment>
<evidence type="ECO:0000256" key="2">
    <source>
        <dbReference type="HAMAP-Rule" id="MF_01940"/>
    </source>
</evidence>
<dbReference type="InterPro" id="IPR009097">
    <property type="entry name" value="Cyclic_Pdiesterase"/>
</dbReference>
<sequence>MRCFIGVPVTGELASTSAVLANGLPAATPVRNLHMTLAFLGNCRPEQLELLNSELAQLAQQSSPFAMYFTQCEPFPASEGPFLALTGEPSAALSHLHQQLNERLAGLGFERESRRFRPHITLAKPGHAQPTKTGEWLLAVDTLWLYESQLDANGRPTYTSLSLFPFSCP</sequence>
<dbReference type="GO" id="GO:0008664">
    <property type="term" value="F:RNA 2',3'-cyclic 3'-phosphodiesterase activity"/>
    <property type="evidence" value="ECO:0007669"/>
    <property type="project" value="UniProtKB-EC"/>
</dbReference>
<protein>
    <recommendedName>
        <fullName evidence="2">RNA 2',3'-cyclic phosphodiesterase</fullName>
        <shortName evidence="2">RNA 2',3'-CPDase</shortName>
        <ecNumber evidence="2">3.1.4.58</ecNumber>
    </recommendedName>
</protein>